<dbReference type="AlphaFoldDB" id="A0A097EP10"/>
<feature type="transmembrane region" description="Helical" evidence="6">
    <location>
        <begin position="355"/>
        <end position="378"/>
    </location>
</feature>
<dbReference type="PROSITE" id="PS51257">
    <property type="entry name" value="PROKAR_LIPOPROTEIN"/>
    <property type="match status" value="1"/>
</dbReference>
<keyword evidence="9" id="KW-1185">Reference proteome</keyword>
<dbReference type="EMBL" id="CP009574">
    <property type="protein sequence ID" value="AIT09302.1"/>
    <property type="molecule type" value="Genomic_DNA"/>
</dbReference>
<gene>
    <name evidence="8" type="ORF">LO80_04510</name>
</gene>
<dbReference type="OrthoDB" id="5297508at2"/>
<proteinExistence type="predicted"/>
<comment type="subcellular location">
    <subcellularLocation>
        <location evidence="1">Membrane</location>
        <topology evidence="1">Multi-pass membrane protein</topology>
    </subcellularLocation>
</comment>
<evidence type="ECO:0000256" key="1">
    <source>
        <dbReference type="ARBA" id="ARBA00004141"/>
    </source>
</evidence>
<evidence type="ECO:0000256" key="4">
    <source>
        <dbReference type="ARBA" id="ARBA00022989"/>
    </source>
</evidence>
<feature type="transmembrane region" description="Helical" evidence="6">
    <location>
        <begin position="71"/>
        <end position="92"/>
    </location>
</feature>
<evidence type="ECO:0000256" key="3">
    <source>
        <dbReference type="ARBA" id="ARBA00022692"/>
    </source>
</evidence>
<keyword evidence="2" id="KW-0813">Transport</keyword>
<evidence type="ECO:0000313" key="9">
    <source>
        <dbReference type="Proteomes" id="UP000029672"/>
    </source>
</evidence>
<dbReference type="HOGENOM" id="CLU_007946_9_2_6"/>
<evidence type="ECO:0000259" key="7">
    <source>
        <dbReference type="Pfam" id="PF00324"/>
    </source>
</evidence>
<feature type="transmembrane region" description="Helical" evidence="6">
    <location>
        <begin position="150"/>
        <end position="171"/>
    </location>
</feature>
<feature type="transmembrane region" description="Helical" evidence="6">
    <location>
        <begin position="120"/>
        <end position="138"/>
    </location>
</feature>
<feature type="domain" description="Amino acid permease/ SLC12A" evidence="7">
    <location>
        <begin position="11"/>
        <end position="448"/>
    </location>
</feature>
<keyword evidence="4 6" id="KW-1133">Transmembrane helix</keyword>
<dbReference type="RefSeq" id="WP_040008939.1">
    <property type="nucleotide sequence ID" value="NZ_CP009574.1"/>
</dbReference>
<accession>A0A097EP10</accession>
<keyword evidence="3 6" id="KW-0812">Transmembrane</keyword>
<dbReference type="FunFam" id="1.20.1740.10:FF:000001">
    <property type="entry name" value="Amino acid permease"/>
    <property type="match status" value="1"/>
</dbReference>
<dbReference type="STRING" id="1547445.LO80_04510"/>
<feature type="transmembrane region" description="Helical" evidence="6">
    <location>
        <begin position="399"/>
        <end position="420"/>
    </location>
</feature>
<feature type="transmembrane region" description="Helical" evidence="6">
    <location>
        <begin position="12"/>
        <end position="33"/>
    </location>
</feature>
<sequence length="464" mass="51479">MALAKTLKPRHIELIALGGIIGSCFFLGTGYVLSEVGPAAILAYILAGIIVYAVTLCLAELTANSPNSGSFIYYTAKYVSPSIACGMGWSYWLNWIIYIPSECIAGGIIMHTFLPSVPTFMWATLFGLFITVINLTKVKIFGEIEFWLSLIKIIALALFSVVAILIFFNVIQNDTNTAIGTTYIVGEEGFFPKGKLILITTMVMLLVNFQGSEIIGLAAGESNNAEKQMPRIAKHVAIRIVGLYVIPVFLLALIFPWQKMDLTDSVFAAALQHYHLDKFAAVFAFVVLIAAFSCANSGFYAAVRSLYGLSKSRMAPSIFRKLNSASIPHYSVYVSIAAIWVFLILSFKLSASAAFTNLLAMSGFTATICWICICWSQYNFRKQLIRKKATDKMLFKAPLFPYISLFGIWIQVLCLILTLFNDELRGAFYFGVPAMLIPCCVYFYLSKKKTTKLIRPTTFLKKAF</sequence>
<evidence type="ECO:0000313" key="8">
    <source>
        <dbReference type="EMBL" id="AIT09302.1"/>
    </source>
</evidence>
<dbReference type="GO" id="GO:0016020">
    <property type="term" value="C:membrane"/>
    <property type="evidence" value="ECO:0007669"/>
    <property type="project" value="UniProtKB-SubCell"/>
</dbReference>
<protein>
    <submittedName>
        <fullName evidence="8">Amino acid permease</fullName>
    </submittedName>
</protein>
<keyword evidence="5 6" id="KW-0472">Membrane</keyword>
<feature type="transmembrane region" description="Helical" evidence="6">
    <location>
        <begin position="330"/>
        <end position="349"/>
    </location>
</feature>
<feature type="transmembrane region" description="Helical" evidence="6">
    <location>
        <begin position="39"/>
        <end position="59"/>
    </location>
</feature>
<evidence type="ECO:0000256" key="5">
    <source>
        <dbReference type="ARBA" id="ARBA00023136"/>
    </source>
</evidence>
<feature type="transmembrane region" description="Helical" evidence="6">
    <location>
        <begin position="279"/>
        <end position="303"/>
    </location>
</feature>
<dbReference type="PIRSF" id="PIRSF006060">
    <property type="entry name" value="AA_transporter"/>
    <property type="match status" value="1"/>
</dbReference>
<feature type="transmembrane region" description="Helical" evidence="6">
    <location>
        <begin position="426"/>
        <end position="445"/>
    </location>
</feature>
<dbReference type="PANTHER" id="PTHR43495:SF5">
    <property type="entry name" value="GAMMA-AMINOBUTYRIC ACID PERMEASE"/>
    <property type="match status" value="1"/>
</dbReference>
<name>A0A097EP10_9GAMM</name>
<organism evidence="8 9">
    <name type="scientific">Candidatus Francisella endociliophora</name>
    <dbReference type="NCBI Taxonomy" id="653937"/>
    <lineage>
        <taxon>Bacteria</taxon>
        <taxon>Pseudomonadati</taxon>
        <taxon>Pseudomonadota</taxon>
        <taxon>Gammaproteobacteria</taxon>
        <taxon>Thiotrichales</taxon>
        <taxon>Francisellaceae</taxon>
        <taxon>Francisella</taxon>
    </lineage>
</organism>
<evidence type="ECO:0000256" key="2">
    <source>
        <dbReference type="ARBA" id="ARBA00022448"/>
    </source>
</evidence>
<feature type="transmembrane region" description="Helical" evidence="6">
    <location>
        <begin position="196"/>
        <end position="219"/>
    </location>
</feature>
<dbReference type="PANTHER" id="PTHR43495">
    <property type="entry name" value="GABA PERMEASE"/>
    <property type="match status" value="1"/>
</dbReference>
<feature type="transmembrane region" description="Helical" evidence="6">
    <location>
        <begin position="240"/>
        <end position="259"/>
    </location>
</feature>
<dbReference type="InterPro" id="IPR004841">
    <property type="entry name" value="AA-permease/SLC12A_dom"/>
</dbReference>
<dbReference type="Gene3D" id="1.20.1740.10">
    <property type="entry name" value="Amino acid/polyamine transporter I"/>
    <property type="match status" value="1"/>
</dbReference>
<evidence type="ECO:0000256" key="6">
    <source>
        <dbReference type="SAM" id="Phobius"/>
    </source>
</evidence>
<reference evidence="8 9" key="1">
    <citation type="submission" date="2014-10" db="EMBL/GenBank/DDBJ databases">
        <title>Whole genome sequence of Francisella endociliophora strain FSC1006, isolated from a laboratory culture of the marine ciliate Euplotes raikovi.</title>
        <authorList>
            <person name="Granberg M."/>
            <person name="Backman S."/>
            <person name="Lundmark E."/>
            <person name="Nilsson E."/>
            <person name="Karlsson E."/>
            <person name="Thelaus J."/>
            <person name="Ohrman C."/>
            <person name="Larkeryd A."/>
            <person name="Stenberg P."/>
        </authorList>
    </citation>
    <scope>NUCLEOTIDE SEQUENCE [LARGE SCALE GENOMIC DNA]</scope>
    <source>
        <strain evidence="8 9">FSC1006</strain>
    </source>
</reference>
<dbReference type="Proteomes" id="UP000029672">
    <property type="component" value="Chromosome"/>
</dbReference>
<dbReference type="eggNOG" id="COG1113">
    <property type="taxonomic scope" value="Bacteria"/>
</dbReference>
<dbReference type="Pfam" id="PF00324">
    <property type="entry name" value="AA_permease"/>
    <property type="match status" value="1"/>
</dbReference>
<dbReference type="GO" id="GO:0055085">
    <property type="term" value="P:transmembrane transport"/>
    <property type="evidence" value="ECO:0007669"/>
    <property type="project" value="InterPro"/>
</dbReference>
<dbReference type="KEGG" id="frf:LO80_04510"/>